<gene>
    <name evidence="5" type="ORF">J2S06_002635</name>
</gene>
<dbReference type="InterPro" id="IPR044946">
    <property type="entry name" value="Restrct_endonuc_typeI_TRD_sf"/>
</dbReference>
<keyword evidence="3" id="KW-0238">DNA-binding</keyword>
<dbReference type="EC" id="3.1.21.3" evidence="5"/>
<dbReference type="GO" id="GO:0009035">
    <property type="term" value="F:type I site-specific deoxyribonuclease activity"/>
    <property type="evidence" value="ECO:0007669"/>
    <property type="project" value="UniProtKB-EC"/>
</dbReference>
<dbReference type="InterPro" id="IPR052021">
    <property type="entry name" value="Type-I_RS_S_subunit"/>
</dbReference>
<comment type="caution">
    <text evidence="5">The sequence shown here is derived from an EMBL/GenBank/DDBJ whole genome shotgun (WGS) entry which is preliminary data.</text>
</comment>
<evidence type="ECO:0000313" key="6">
    <source>
        <dbReference type="Proteomes" id="UP001225646"/>
    </source>
</evidence>
<dbReference type="SUPFAM" id="SSF116734">
    <property type="entry name" value="DNA methylase specificity domain"/>
    <property type="match status" value="2"/>
</dbReference>
<name>A0ABT9VRE7_9BACI</name>
<keyword evidence="6" id="KW-1185">Reference proteome</keyword>
<dbReference type="Pfam" id="PF01420">
    <property type="entry name" value="Methylase_S"/>
    <property type="match status" value="2"/>
</dbReference>
<evidence type="ECO:0000313" key="5">
    <source>
        <dbReference type="EMBL" id="MDQ0163529.1"/>
    </source>
</evidence>
<keyword evidence="5" id="KW-0378">Hydrolase</keyword>
<dbReference type="InterPro" id="IPR000055">
    <property type="entry name" value="Restrct_endonuc_typeI_TRD"/>
</dbReference>
<feature type="domain" description="Type I restriction modification DNA specificity" evidence="4">
    <location>
        <begin position="198"/>
        <end position="369"/>
    </location>
</feature>
<organism evidence="5 6">
    <name type="scientific">Aeribacillus alveayuensis</name>
    <dbReference type="NCBI Taxonomy" id="279215"/>
    <lineage>
        <taxon>Bacteria</taxon>
        <taxon>Bacillati</taxon>
        <taxon>Bacillota</taxon>
        <taxon>Bacilli</taxon>
        <taxon>Bacillales</taxon>
        <taxon>Bacillaceae</taxon>
        <taxon>Aeribacillus</taxon>
    </lineage>
</organism>
<feature type="domain" description="Type I restriction modification DNA specificity" evidence="4">
    <location>
        <begin position="4"/>
        <end position="175"/>
    </location>
</feature>
<accession>A0ABT9VRE7</accession>
<dbReference type="CDD" id="cd17293">
    <property type="entry name" value="RMtype1_S_Ppo21ORF8840P_TRD1-CR1_like"/>
    <property type="match status" value="1"/>
</dbReference>
<dbReference type="Gene3D" id="3.90.220.20">
    <property type="entry name" value="DNA methylase specificity domains"/>
    <property type="match status" value="2"/>
</dbReference>
<dbReference type="RefSeq" id="WP_419152583.1">
    <property type="nucleotide sequence ID" value="NZ_JAUSTR010000017.1"/>
</dbReference>
<keyword evidence="2" id="KW-0680">Restriction system</keyword>
<proteinExistence type="inferred from homology"/>
<evidence type="ECO:0000259" key="4">
    <source>
        <dbReference type="Pfam" id="PF01420"/>
    </source>
</evidence>
<dbReference type="PANTHER" id="PTHR30408">
    <property type="entry name" value="TYPE-1 RESTRICTION ENZYME ECOKI SPECIFICITY PROTEIN"/>
    <property type="match status" value="1"/>
</dbReference>
<sequence length="396" mass="45173">MFFKKYKLKDLGEIVTGKTPKKSNKEYYNSNDIMFIKPDDLFQDNILLLNNSKEYISKKGAETVRVLPKNSVLVTCIGTIGKVAILNSDEAAFNQQINAIIPNEKIIISKFLAYSIWFNRRKLQAVANAPVVPIINKTQFSEFEIQVPNIDYQKKVVNILDKASDLINKRKAQIEALDQLTQSVFLEMFGDPVRNSLKWDMVRLGQLGEWKSGGTPSRSNKEYFKGKIPWLSAGELNSIFTYSSNEYITEEALENSAAKLIEKDSLLLGMYDTAALKATINKVECSCNQAVAFAKLDESIVDTIFVYYCIQIGKNYYKRLQRGVRQKNMNLTMIKNIQIICPNVELQRKFANVVENILEQKGKLVKGLIELENNYNSLIQRTFKGELFTEEKASNF</sequence>
<dbReference type="Proteomes" id="UP001225646">
    <property type="component" value="Unassembled WGS sequence"/>
</dbReference>
<evidence type="ECO:0000256" key="2">
    <source>
        <dbReference type="ARBA" id="ARBA00022747"/>
    </source>
</evidence>
<dbReference type="CDD" id="cd17515">
    <property type="entry name" value="RMtype1_S_MjaORF132P_Sau1132ORF3780P-TRD1-CR1_like"/>
    <property type="match status" value="1"/>
</dbReference>
<comment type="similarity">
    <text evidence="1">Belongs to the type-I restriction system S methylase family.</text>
</comment>
<protein>
    <submittedName>
        <fullName evidence="5">Type I restriction enzyme S subunit</fullName>
        <ecNumber evidence="5">3.1.21.3</ecNumber>
    </submittedName>
</protein>
<reference evidence="5 6" key="1">
    <citation type="submission" date="2023-07" db="EMBL/GenBank/DDBJ databases">
        <title>Genomic Encyclopedia of Type Strains, Phase IV (KMG-IV): sequencing the most valuable type-strain genomes for metagenomic binning, comparative biology and taxonomic classification.</title>
        <authorList>
            <person name="Goeker M."/>
        </authorList>
    </citation>
    <scope>NUCLEOTIDE SEQUENCE [LARGE SCALE GENOMIC DNA]</scope>
    <source>
        <strain evidence="5 6">DSM 19092</strain>
    </source>
</reference>
<evidence type="ECO:0000256" key="3">
    <source>
        <dbReference type="ARBA" id="ARBA00023125"/>
    </source>
</evidence>
<dbReference type="EMBL" id="JAUSTR010000017">
    <property type="protein sequence ID" value="MDQ0163529.1"/>
    <property type="molecule type" value="Genomic_DNA"/>
</dbReference>
<evidence type="ECO:0000256" key="1">
    <source>
        <dbReference type="ARBA" id="ARBA00010923"/>
    </source>
</evidence>
<dbReference type="PANTHER" id="PTHR30408:SF12">
    <property type="entry name" value="TYPE I RESTRICTION ENZYME MJAVIII SPECIFICITY SUBUNIT"/>
    <property type="match status" value="1"/>
</dbReference>